<gene>
    <name evidence="1" type="ORF">SAMN05444405_11282</name>
</gene>
<organism evidence="1 2">
    <name type="scientific">Bacteroides luti</name>
    <dbReference type="NCBI Taxonomy" id="1297750"/>
    <lineage>
        <taxon>Bacteria</taxon>
        <taxon>Pseudomonadati</taxon>
        <taxon>Bacteroidota</taxon>
        <taxon>Bacteroidia</taxon>
        <taxon>Bacteroidales</taxon>
        <taxon>Bacteroidaceae</taxon>
        <taxon>Bacteroides</taxon>
    </lineage>
</organism>
<dbReference type="RefSeq" id="WP_073402667.1">
    <property type="nucleotide sequence ID" value="NZ_FQTV01000012.1"/>
</dbReference>
<name>A0A1M5DUX3_9BACE</name>
<accession>A0A1M5DUX3</accession>
<sequence length="61" mass="7051">MKKLKIFHLCGNFCFINCNQNKKQRNASYRGSICVDHMYYNPDGTIKKVVQTTKGVNPVKK</sequence>
<evidence type="ECO:0000313" key="2">
    <source>
        <dbReference type="Proteomes" id="UP000184509"/>
    </source>
</evidence>
<dbReference type="STRING" id="1297750.SAMN05444405_11282"/>
<reference evidence="1 2" key="1">
    <citation type="submission" date="2016-11" db="EMBL/GenBank/DDBJ databases">
        <authorList>
            <person name="Jaros S."/>
            <person name="Januszkiewicz K."/>
            <person name="Wedrychowicz H."/>
        </authorList>
    </citation>
    <scope>NUCLEOTIDE SEQUENCE [LARGE SCALE GENOMIC DNA]</scope>
    <source>
        <strain evidence="1 2">DSM 26991</strain>
    </source>
</reference>
<dbReference type="EMBL" id="FQTV01000012">
    <property type="protein sequence ID" value="SHF70641.1"/>
    <property type="molecule type" value="Genomic_DNA"/>
</dbReference>
<keyword evidence="2" id="KW-1185">Reference proteome</keyword>
<proteinExistence type="predicted"/>
<evidence type="ECO:0000313" key="1">
    <source>
        <dbReference type="EMBL" id="SHF70641.1"/>
    </source>
</evidence>
<dbReference type="AlphaFoldDB" id="A0A1M5DUX3"/>
<protein>
    <submittedName>
        <fullName evidence="1">Uncharacterized protein</fullName>
    </submittedName>
</protein>
<dbReference type="Proteomes" id="UP000184509">
    <property type="component" value="Unassembled WGS sequence"/>
</dbReference>